<dbReference type="Proteomes" id="UP001412067">
    <property type="component" value="Unassembled WGS sequence"/>
</dbReference>
<organism evidence="1 2">
    <name type="scientific">Platanthera guangdongensis</name>
    <dbReference type="NCBI Taxonomy" id="2320717"/>
    <lineage>
        <taxon>Eukaryota</taxon>
        <taxon>Viridiplantae</taxon>
        <taxon>Streptophyta</taxon>
        <taxon>Embryophyta</taxon>
        <taxon>Tracheophyta</taxon>
        <taxon>Spermatophyta</taxon>
        <taxon>Magnoliopsida</taxon>
        <taxon>Liliopsida</taxon>
        <taxon>Asparagales</taxon>
        <taxon>Orchidaceae</taxon>
        <taxon>Orchidoideae</taxon>
        <taxon>Orchideae</taxon>
        <taxon>Orchidinae</taxon>
        <taxon>Platanthera</taxon>
    </lineage>
</organism>
<evidence type="ECO:0000313" key="1">
    <source>
        <dbReference type="EMBL" id="KAK8953538.1"/>
    </source>
</evidence>
<accession>A0ABR2LYT4</accession>
<comment type="caution">
    <text evidence="1">The sequence shown here is derived from an EMBL/GenBank/DDBJ whole genome shotgun (WGS) entry which is preliminary data.</text>
</comment>
<evidence type="ECO:0000313" key="2">
    <source>
        <dbReference type="Proteomes" id="UP001412067"/>
    </source>
</evidence>
<keyword evidence="2" id="KW-1185">Reference proteome</keyword>
<sequence>MCGLDMVSAATTGRSANEKITVRWAFKKSAFLFASHVLTVRCQMIEPLRSANGAPPCIPIISDRSLPTLSTSQRDLDFGSRNDTRLRIFSGTANPALSQEPQKFHLIVQTFIMSSMTYERRYIIHHRQPLNFPKSQYFHSDIGGISNSVVFLARLGFQPFLAISRPSSGDAKRSSFLALVLAQQRFGHS</sequence>
<gene>
    <name evidence="1" type="ORF">KSP40_PGU016981</name>
</gene>
<dbReference type="EMBL" id="JBBWWR010000014">
    <property type="protein sequence ID" value="KAK8953538.1"/>
    <property type="molecule type" value="Genomic_DNA"/>
</dbReference>
<proteinExistence type="predicted"/>
<protein>
    <submittedName>
        <fullName evidence="1">Uncharacterized protein</fullName>
    </submittedName>
</protein>
<reference evidence="1 2" key="1">
    <citation type="journal article" date="2022" name="Nat. Plants">
        <title>Genomes of leafy and leafless Platanthera orchids illuminate the evolution of mycoheterotrophy.</title>
        <authorList>
            <person name="Li M.H."/>
            <person name="Liu K.W."/>
            <person name="Li Z."/>
            <person name="Lu H.C."/>
            <person name="Ye Q.L."/>
            <person name="Zhang D."/>
            <person name="Wang J.Y."/>
            <person name="Li Y.F."/>
            <person name="Zhong Z.M."/>
            <person name="Liu X."/>
            <person name="Yu X."/>
            <person name="Liu D.K."/>
            <person name="Tu X.D."/>
            <person name="Liu B."/>
            <person name="Hao Y."/>
            <person name="Liao X.Y."/>
            <person name="Jiang Y.T."/>
            <person name="Sun W.H."/>
            <person name="Chen J."/>
            <person name="Chen Y.Q."/>
            <person name="Ai Y."/>
            <person name="Zhai J.W."/>
            <person name="Wu S.S."/>
            <person name="Zhou Z."/>
            <person name="Hsiao Y.Y."/>
            <person name="Wu W.L."/>
            <person name="Chen Y.Y."/>
            <person name="Lin Y.F."/>
            <person name="Hsu J.L."/>
            <person name="Li C.Y."/>
            <person name="Wang Z.W."/>
            <person name="Zhao X."/>
            <person name="Zhong W.Y."/>
            <person name="Ma X.K."/>
            <person name="Ma L."/>
            <person name="Huang J."/>
            <person name="Chen G.Z."/>
            <person name="Huang M.Z."/>
            <person name="Huang L."/>
            <person name="Peng D.H."/>
            <person name="Luo Y.B."/>
            <person name="Zou S.Q."/>
            <person name="Chen S.P."/>
            <person name="Lan S."/>
            <person name="Tsai W.C."/>
            <person name="Van de Peer Y."/>
            <person name="Liu Z.J."/>
        </authorList>
    </citation>
    <scope>NUCLEOTIDE SEQUENCE [LARGE SCALE GENOMIC DNA]</scope>
    <source>
        <strain evidence="1">Lor288</strain>
    </source>
</reference>
<name>A0ABR2LYT4_9ASPA</name>